<comment type="caution">
    <text evidence="7">The sequence shown here is derived from an EMBL/GenBank/DDBJ whole genome shotgun (WGS) entry which is preliminary data.</text>
</comment>
<organism evidence="7 8">
    <name type="scientific">Corynebacterium wankanglinii</name>
    <dbReference type="NCBI Taxonomy" id="2735136"/>
    <lineage>
        <taxon>Bacteria</taxon>
        <taxon>Bacillati</taxon>
        <taxon>Actinomycetota</taxon>
        <taxon>Actinomycetes</taxon>
        <taxon>Mycobacteriales</taxon>
        <taxon>Corynebacteriaceae</taxon>
        <taxon>Corynebacterium</taxon>
    </lineage>
</organism>
<evidence type="ECO:0000313" key="7">
    <source>
        <dbReference type="EMBL" id="MBA1834180.1"/>
    </source>
</evidence>
<keyword evidence="3" id="KW-0732">Signal</keyword>
<dbReference type="GO" id="GO:0005975">
    <property type="term" value="P:carbohydrate metabolic process"/>
    <property type="evidence" value="ECO:0007669"/>
    <property type="project" value="UniProtKB-ARBA"/>
</dbReference>
<dbReference type="SUPFAM" id="SSF49464">
    <property type="entry name" value="Carboxypeptidase regulatory domain-like"/>
    <property type="match status" value="1"/>
</dbReference>
<dbReference type="Gene3D" id="2.60.40.10">
    <property type="entry name" value="Immunoglobulins"/>
    <property type="match status" value="1"/>
</dbReference>
<feature type="region of interest" description="Disordered" evidence="4">
    <location>
        <begin position="256"/>
        <end position="288"/>
    </location>
</feature>
<name>A0A838CI11_9CORY</name>
<dbReference type="RefSeq" id="WP_181193789.1">
    <property type="nucleotide sequence ID" value="NZ_JABFEE010000001.1"/>
</dbReference>
<dbReference type="Pfam" id="PF17210">
    <property type="entry name" value="SdrD_B"/>
    <property type="match status" value="1"/>
</dbReference>
<dbReference type="InterPro" id="IPR033764">
    <property type="entry name" value="Sdr_B"/>
</dbReference>
<evidence type="ECO:0008006" key="9">
    <source>
        <dbReference type="Google" id="ProtNLM"/>
    </source>
</evidence>
<sequence>MTVRPTVTGAASTSEEAPADYSDTVTGKIVIKDGNGNVIPSQDKDGNPGPIHDTTVIVRKTDGGDINGEGNRVEVPVNPETGEFEKELPEGEYIVEANVPEGYAKPKPARVDVKPGSTPTVPPFEVKPTERPLKDNSYREVGGTVSGYLVDEKNYPIRDGKVVLIGKNAVNPDTGEVFDYEVPLTVDEDGYFITPEIDFKYFPDGEAEFDYEVHLPEGWPTTDENGNPLKDANGNPLFDQDGKPLRVPAIDKETGSRVVTPDTPLRIPPVKIPAPTDQSIKGSVNDGKGNAVPGTIVVVTDPRGDSHVVETDENGDYEIDKLVPGVHEVEIITPDGERRTDKIVVPIRPGEKVELPEIQITPASLDLKKRVFGRDADHDGYATDEKGNVIHDGNGQPVEDVMTVGVGEELFYTFIITNTSDQDITNISADSVDDPLLGDNEIQMPENWTAESVLAPGKSVVFSAKMTAPDAFDFNNVATVKGKTKNGEPVGSNADGAYTKFMALQAEKKVNARFATNPDKPVSMAADEALNFSYEIVNTGSAPMINVKVTDTVYEGDEADFRDAEGNLIVDPEKLGKGTPLKVKAPDGFNGTLLPGQRVVFTAELPKGLKPGRRHFNAAEARGELPKRPARGREFEGEPDYGEDPSSVLIISPRSNLKGNAHIVVSEGAALANDVSTVLWLDTNGNGKQDPGEGLSGLKVSLVPTDGSPAVSGVTNTDGNILFENAPYGEYTLQVENPGGLRLINPNDPDKNSFAKGSILESKPFNVDEKERIIDLRMETPQTNATTTVTEQEKIDGSSDLGKCLTTASSVSNPVAWLVPIGLLSAVLGGIGVMFEDELNQASAQANAALQQMMPNVNLSIERPQWMVQAQAEVDRVNRQLAEINPAAPAAAGGLALLAIAGLVTGLYYASCQLGWNEPTAEGAGSSKKGAEEGEAPSTEGAEEKASSSSSEGLFGSSKKAEESDTEETEAAPVVETEAKNSDNADQPAEPAN</sequence>
<keyword evidence="2" id="KW-0964">Secreted</keyword>
<evidence type="ECO:0000256" key="3">
    <source>
        <dbReference type="ARBA" id="ARBA00022729"/>
    </source>
</evidence>
<feature type="domain" description="DUF7507" evidence="6">
    <location>
        <begin position="405"/>
        <end position="492"/>
    </location>
</feature>
<dbReference type="AlphaFoldDB" id="A0A838CI11"/>
<evidence type="ECO:0000256" key="1">
    <source>
        <dbReference type="ARBA" id="ARBA00004613"/>
    </source>
</evidence>
<evidence type="ECO:0000259" key="5">
    <source>
        <dbReference type="Pfam" id="PF17210"/>
    </source>
</evidence>
<evidence type="ECO:0000313" key="8">
    <source>
        <dbReference type="Proteomes" id="UP000581408"/>
    </source>
</evidence>
<reference evidence="7 8" key="1">
    <citation type="submission" date="2020-05" db="EMBL/GenBank/DDBJ databases">
        <title>Descriptions of Corynebacterium xxxx sp. nov., Corynebacterium yyyy sp. nov. and Corynebacterium zzzz sp. nov.</title>
        <authorList>
            <person name="Zhang G."/>
        </authorList>
    </citation>
    <scope>NUCLEOTIDE SEQUENCE [LARGE SCALE GENOMIC DNA]</scope>
    <source>
        <strain evidence="8">zg-915</strain>
    </source>
</reference>
<evidence type="ECO:0000256" key="4">
    <source>
        <dbReference type="SAM" id="MobiDB-lite"/>
    </source>
</evidence>
<dbReference type="GO" id="GO:0005576">
    <property type="term" value="C:extracellular region"/>
    <property type="evidence" value="ECO:0007669"/>
    <property type="project" value="UniProtKB-SubCell"/>
</dbReference>
<evidence type="ECO:0000256" key="2">
    <source>
        <dbReference type="ARBA" id="ARBA00022525"/>
    </source>
</evidence>
<feature type="domain" description="SD-repeat containing protein B" evidence="5">
    <location>
        <begin position="678"/>
        <end position="747"/>
    </location>
</feature>
<feature type="region of interest" description="Disordered" evidence="4">
    <location>
        <begin position="32"/>
        <end position="51"/>
    </location>
</feature>
<dbReference type="Proteomes" id="UP000581408">
    <property type="component" value="Unassembled WGS sequence"/>
</dbReference>
<dbReference type="InterPro" id="IPR013783">
    <property type="entry name" value="Ig-like_fold"/>
</dbReference>
<dbReference type="Pfam" id="PF24346">
    <property type="entry name" value="DUF7507"/>
    <property type="match status" value="1"/>
</dbReference>
<feature type="region of interest" description="Disordered" evidence="4">
    <location>
        <begin position="1"/>
        <end position="25"/>
    </location>
</feature>
<dbReference type="EMBL" id="JABFEE010000001">
    <property type="protein sequence ID" value="MBA1834180.1"/>
    <property type="molecule type" value="Genomic_DNA"/>
</dbReference>
<comment type="subcellular location">
    <subcellularLocation>
        <location evidence="1">Secreted</location>
    </subcellularLocation>
</comment>
<evidence type="ECO:0000259" key="6">
    <source>
        <dbReference type="Pfam" id="PF24346"/>
    </source>
</evidence>
<gene>
    <name evidence="7" type="ORF">HMC16_00275</name>
</gene>
<feature type="compositionally biased region" description="Low complexity" evidence="4">
    <location>
        <begin position="947"/>
        <end position="958"/>
    </location>
</feature>
<dbReference type="Gene3D" id="2.60.40.1120">
    <property type="entry name" value="Carboxypeptidase-like, regulatory domain"/>
    <property type="match status" value="1"/>
</dbReference>
<dbReference type="InterPro" id="IPR008969">
    <property type="entry name" value="CarboxyPept-like_regulatory"/>
</dbReference>
<dbReference type="SUPFAM" id="SSF117074">
    <property type="entry name" value="Hypothetical protein PA1324"/>
    <property type="match status" value="1"/>
</dbReference>
<accession>A0A838CI11</accession>
<dbReference type="Pfam" id="PF13620">
    <property type="entry name" value="CarboxypepD_reg"/>
    <property type="match status" value="1"/>
</dbReference>
<protein>
    <recommendedName>
        <fullName evidence="9">Alpha-amylase</fullName>
    </recommendedName>
</protein>
<feature type="region of interest" description="Disordered" evidence="4">
    <location>
        <begin position="920"/>
        <end position="993"/>
    </location>
</feature>
<dbReference type="InterPro" id="IPR055354">
    <property type="entry name" value="DUF7507"/>
</dbReference>
<proteinExistence type="predicted"/>